<name>A0A8T1XBG4_9BRAS</name>
<sequence>MKTPVPSSALHPPPRGQGHSLRGQASAPGGVVVNMTCLAKAAKPAAVVISADGTYADVAAGTMWVDVLKAAVREAYRRFLGRIICILALAGRCRTLESAVRRLDTALRLVTFMSLTSLP</sequence>
<gene>
    <name evidence="2" type="ORF">ISN45_Un42g000010</name>
</gene>
<evidence type="ECO:0000313" key="3">
    <source>
        <dbReference type="Proteomes" id="UP000694240"/>
    </source>
</evidence>
<reference evidence="2 3" key="1">
    <citation type="submission" date="2020-12" db="EMBL/GenBank/DDBJ databases">
        <title>Concerted genomic and epigenomic changes stabilize Arabidopsis allopolyploids.</title>
        <authorList>
            <person name="Chen Z."/>
        </authorList>
    </citation>
    <scope>NUCLEOTIDE SEQUENCE [LARGE SCALE GENOMIC DNA]</scope>
    <source>
        <strain evidence="2">Allo738</strain>
        <tissue evidence="2">Leaf</tissue>
    </source>
</reference>
<comment type="caution">
    <text evidence="2">The sequence shown here is derived from an EMBL/GenBank/DDBJ whole genome shotgun (WGS) entry which is preliminary data.</text>
</comment>
<organism evidence="2 3">
    <name type="scientific">Arabidopsis thaliana x Arabidopsis arenosa</name>
    <dbReference type="NCBI Taxonomy" id="1240361"/>
    <lineage>
        <taxon>Eukaryota</taxon>
        <taxon>Viridiplantae</taxon>
        <taxon>Streptophyta</taxon>
        <taxon>Embryophyta</taxon>
        <taxon>Tracheophyta</taxon>
        <taxon>Spermatophyta</taxon>
        <taxon>Magnoliopsida</taxon>
        <taxon>eudicotyledons</taxon>
        <taxon>Gunneridae</taxon>
        <taxon>Pentapetalae</taxon>
        <taxon>rosids</taxon>
        <taxon>malvids</taxon>
        <taxon>Brassicales</taxon>
        <taxon>Brassicaceae</taxon>
        <taxon>Camelineae</taxon>
        <taxon>Arabidopsis</taxon>
    </lineage>
</organism>
<keyword evidence="3" id="KW-1185">Reference proteome</keyword>
<proteinExistence type="predicted"/>
<evidence type="ECO:0000313" key="2">
    <source>
        <dbReference type="EMBL" id="KAG7530309.1"/>
    </source>
</evidence>
<protein>
    <submittedName>
        <fullName evidence="2">FAD-binding type PCMH-like superfamily</fullName>
    </submittedName>
</protein>
<feature type="region of interest" description="Disordered" evidence="1">
    <location>
        <begin position="1"/>
        <end position="25"/>
    </location>
</feature>
<feature type="non-terminal residue" evidence="2">
    <location>
        <position position="1"/>
    </location>
</feature>
<evidence type="ECO:0000256" key="1">
    <source>
        <dbReference type="SAM" id="MobiDB-lite"/>
    </source>
</evidence>
<dbReference type="EMBL" id="JAEFBK010000042">
    <property type="protein sequence ID" value="KAG7530309.1"/>
    <property type="molecule type" value="Genomic_DNA"/>
</dbReference>
<accession>A0A8T1XBG4</accession>
<dbReference type="Proteomes" id="UP000694240">
    <property type="component" value="Unassembled WGS sequence"/>
</dbReference>
<dbReference type="AlphaFoldDB" id="A0A8T1XBG4"/>